<feature type="transmembrane region" description="Helical" evidence="6">
    <location>
        <begin position="61"/>
        <end position="82"/>
    </location>
</feature>
<dbReference type="RefSeq" id="WP_113606851.1">
    <property type="nucleotide sequence ID" value="NZ_JBNBOD010000002.1"/>
</dbReference>
<accession>A0A365YLR0</accession>
<dbReference type="Gene3D" id="1.20.1740.10">
    <property type="entry name" value="Amino acid/polyamine transporter I"/>
    <property type="match status" value="1"/>
</dbReference>
<evidence type="ECO:0000256" key="5">
    <source>
        <dbReference type="ARBA" id="ARBA00023136"/>
    </source>
</evidence>
<evidence type="ECO:0000256" key="3">
    <source>
        <dbReference type="ARBA" id="ARBA00022692"/>
    </source>
</evidence>
<comment type="caution">
    <text evidence="7">The sequence shown here is derived from an EMBL/GenBank/DDBJ whole genome shotgun (WGS) entry which is preliminary data.</text>
</comment>
<evidence type="ECO:0000313" key="8">
    <source>
        <dbReference type="Proteomes" id="UP000252167"/>
    </source>
</evidence>
<evidence type="ECO:0000256" key="2">
    <source>
        <dbReference type="ARBA" id="ARBA00022448"/>
    </source>
</evidence>
<evidence type="ECO:0000313" key="7">
    <source>
        <dbReference type="EMBL" id="RBM02983.1"/>
    </source>
</evidence>
<evidence type="ECO:0000256" key="1">
    <source>
        <dbReference type="ARBA" id="ARBA00004141"/>
    </source>
</evidence>
<name>A0A365YLR0_9MICC</name>
<dbReference type="Pfam" id="PF13520">
    <property type="entry name" value="AA_permease_2"/>
    <property type="match status" value="1"/>
</dbReference>
<feature type="transmembrane region" description="Helical" evidence="6">
    <location>
        <begin position="302"/>
        <end position="329"/>
    </location>
</feature>
<keyword evidence="8" id="KW-1185">Reference proteome</keyword>
<gene>
    <name evidence="7" type="ORF">C1H84_06090</name>
</gene>
<dbReference type="Proteomes" id="UP000252167">
    <property type="component" value="Unassembled WGS sequence"/>
</dbReference>
<dbReference type="InterPro" id="IPR002293">
    <property type="entry name" value="AA/rel_permease1"/>
</dbReference>
<reference evidence="7 8" key="1">
    <citation type="submission" date="2018-01" db="EMBL/GenBank/DDBJ databases">
        <title>Glutamicibacter soli strain NHPC-3 Whole genome sequence and assembly.</title>
        <authorList>
            <person name="Choudhury P."/>
            <person name="Gupta D."/>
            <person name="Sengupta K."/>
            <person name="Jawed A."/>
            <person name="Sultana N."/>
            <person name="Saha P."/>
        </authorList>
    </citation>
    <scope>NUCLEOTIDE SEQUENCE [LARGE SCALE GENOMIC DNA]</scope>
    <source>
        <strain evidence="7 8">NHPC-3</strain>
    </source>
</reference>
<feature type="transmembrane region" description="Helical" evidence="6">
    <location>
        <begin position="350"/>
        <end position="371"/>
    </location>
</feature>
<feature type="transmembrane region" description="Helical" evidence="6">
    <location>
        <begin position="377"/>
        <end position="400"/>
    </location>
</feature>
<keyword evidence="4 6" id="KW-1133">Transmembrane helix</keyword>
<dbReference type="GO" id="GO:0022857">
    <property type="term" value="F:transmembrane transporter activity"/>
    <property type="evidence" value="ECO:0007669"/>
    <property type="project" value="InterPro"/>
</dbReference>
<dbReference type="PANTHER" id="PTHR45649">
    <property type="entry name" value="AMINO-ACID PERMEASE BAT1"/>
    <property type="match status" value="1"/>
</dbReference>
<organism evidence="7 8">
    <name type="scientific">Glutamicibacter soli</name>
    <dbReference type="NCBI Taxonomy" id="453836"/>
    <lineage>
        <taxon>Bacteria</taxon>
        <taxon>Bacillati</taxon>
        <taxon>Actinomycetota</taxon>
        <taxon>Actinomycetes</taxon>
        <taxon>Micrococcales</taxon>
        <taxon>Micrococcaceae</taxon>
        <taxon>Glutamicibacter</taxon>
    </lineage>
</organism>
<keyword evidence="2" id="KW-0813">Transport</keyword>
<dbReference type="EMBL" id="POAF01000002">
    <property type="protein sequence ID" value="RBM02983.1"/>
    <property type="molecule type" value="Genomic_DNA"/>
</dbReference>
<sequence length="501" mass="53567">MNSQHDLQDGNHLAVLGYEQSFDRSMSLWANFALGFTYLSPLVGVYSLFALAMATGGPPSVFWILIVAAGQFLVSLVFGEVVSQYPIHGGIYPWTRRLWGKRYAWMAAWIYIWAMIVTITSVAQFGSGFVASTFNVELTEATTFWFATAMLLIALLLNFSGTKMLARIARIGLAAELIGVIAVGFYLLVFKREQPFSVFFDSMGVEGDGSYGVAFMGAALAGLFLFYGFEACGDVAEEVSNPARRIPKAMMMTILVGGVSALISFTGYVLAAPNLQEIVNGEDVDPIPAILEASLGAVGAKIFLVVALTAFLSCVLSLQAAASRLIYSFARDGMLPGHRWLAKVSPRNKVPSNALLVACCIPLLLCVFIYFGPETLLTQITGFAILGIYVAFQSVVLAALRQRLRGWKPAGPFSLGAAGMLVNILALAYGLFAMVLLAVPGSSGDVLADWIVLIGLAVVAGTGALYLFIARPDAKSDAPSNDAIEVAEKLRAAQRSAAPVD</sequence>
<dbReference type="GO" id="GO:0016020">
    <property type="term" value="C:membrane"/>
    <property type="evidence" value="ECO:0007669"/>
    <property type="project" value="UniProtKB-SubCell"/>
</dbReference>
<feature type="transmembrane region" description="Helical" evidence="6">
    <location>
        <begin position="143"/>
        <end position="159"/>
    </location>
</feature>
<protein>
    <submittedName>
        <fullName evidence="7">Amino acid permease</fullName>
    </submittedName>
</protein>
<feature type="transmembrane region" description="Helical" evidence="6">
    <location>
        <begin position="28"/>
        <end position="49"/>
    </location>
</feature>
<dbReference type="AlphaFoldDB" id="A0A365YLR0"/>
<feature type="transmembrane region" description="Helical" evidence="6">
    <location>
        <begin position="209"/>
        <end position="229"/>
    </location>
</feature>
<keyword evidence="3 6" id="KW-0812">Transmembrane</keyword>
<feature type="transmembrane region" description="Helical" evidence="6">
    <location>
        <begin position="450"/>
        <end position="469"/>
    </location>
</feature>
<feature type="transmembrane region" description="Helical" evidence="6">
    <location>
        <begin position="171"/>
        <end position="189"/>
    </location>
</feature>
<dbReference type="PANTHER" id="PTHR45649:SF26">
    <property type="entry name" value="OS04G0435100 PROTEIN"/>
    <property type="match status" value="1"/>
</dbReference>
<comment type="subcellular location">
    <subcellularLocation>
        <location evidence="1">Membrane</location>
        <topology evidence="1">Multi-pass membrane protein</topology>
    </subcellularLocation>
</comment>
<feature type="transmembrane region" description="Helical" evidence="6">
    <location>
        <begin position="412"/>
        <end position="438"/>
    </location>
</feature>
<evidence type="ECO:0000256" key="6">
    <source>
        <dbReference type="SAM" id="Phobius"/>
    </source>
</evidence>
<proteinExistence type="predicted"/>
<keyword evidence="5 6" id="KW-0472">Membrane</keyword>
<evidence type="ECO:0000256" key="4">
    <source>
        <dbReference type="ARBA" id="ARBA00022989"/>
    </source>
</evidence>
<dbReference type="PIRSF" id="PIRSF006060">
    <property type="entry name" value="AA_transporter"/>
    <property type="match status" value="1"/>
</dbReference>
<feature type="transmembrane region" description="Helical" evidence="6">
    <location>
        <begin position="249"/>
        <end position="271"/>
    </location>
</feature>
<feature type="transmembrane region" description="Helical" evidence="6">
    <location>
        <begin position="103"/>
        <end position="123"/>
    </location>
</feature>